<evidence type="ECO:0000313" key="13">
    <source>
        <dbReference type="EMBL" id="ABG60702.1"/>
    </source>
</evidence>
<evidence type="ECO:0000256" key="9">
    <source>
        <dbReference type="SAM" id="Coils"/>
    </source>
</evidence>
<evidence type="ECO:0000256" key="8">
    <source>
        <dbReference type="ARBA" id="ARBA00023012"/>
    </source>
</evidence>
<dbReference type="Gene3D" id="1.10.287.130">
    <property type="match status" value="1"/>
</dbReference>
<feature type="signal peptide" evidence="11">
    <location>
        <begin position="1"/>
        <end position="19"/>
    </location>
</feature>
<keyword evidence="10" id="KW-0812">Transmembrane</keyword>
<keyword evidence="9" id="KW-0175">Coiled coil</keyword>
<dbReference type="AlphaFoldDB" id="A0A6N4SVV4"/>
<dbReference type="PANTHER" id="PTHR42878:SF7">
    <property type="entry name" value="SENSOR HISTIDINE KINASE GLRK"/>
    <property type="match status" value="1"/>
</dbReference>
<feature type="transmembrane region" description="Helical" evidence="10">
    <location>
        <begin position="214"/>
        <end position="230"/>
    </location>
</feature>
<keyword evidence="10" id="KW-1133">Transmembrane helix</keyword>
<evidence type="ECO:0000256" key="11">
    <source>
        <dbReference type="SAM" id="SignalP"/>
    </source>
</evidence>
<keyword evidence="6 13" id="KW-0418">Kinase</keyword>
<feature type="transmembrane region" description="Helical" evidence="10">
    <location>
        <begin position="306"/>
        <end position="326"/>
    </location>
</feature>
<dbReference type="PROSITE" id="PS50109">
    <property type="entry name" value="HIS_KIN"/>
    <property type="match status" value="1"/>
</dbReference>
<dbReference type="SUPFAM" id="SSF55874">
    <property type="entry name" value="ATPase domain of HSP90 chaperone/DNA topoisomerase II/histidine kinase"/>
    <property type="match status" value="1"/>
</dbReference>
<feature type="transmembrane region" description="Helical" evidence="10">
    <location>
        <begin position="185"/>
        <end position="207"/>
    </location>
</feature>
<dbReference type="KEGG" id="chu:CHU_3468"/>
<gene>
    <name evidence="13" type="primary">arcB</name>
    <name evidence="13" type="ordered locus">CHU_3468</name>
</gene>
<keyword evidence="8" id="KW-0902">Two-component regulatory system</keyword>
<keyword evidence="11" id="KW-0732">Signal</keyword>
<protein>
    <recommendedName>
        <fullName evidence="2">histidine kinase</fullName>
        <ecNumber evidence="2">2.7.13.3</ecNumber>
    </recommendedName>
</protein>
<dbReference type="InterPro" id="IPR036890">
    <property type="entry name" value="HATPase_C_sf"/>
</dbReference>
<dbReference type="PANTHER" id="PTHR42878">
    <property type="entry name" value="TWO-COMPONENT HISTIDINE KINASE"/>
    <property type="match status" value="1"/>
</dbReference>
<dbReference type="PRINTS" id="PR00344">
    <property type="entry name" value="BCTRLSENSOR"/>
</dbReference>
<feature type="coiled-coil region" evidence="9">
    <location>
        <begin position="405"/>
        <end position="436"/>
    </location>
</feature>
<dbReference type="Gene3D" id="3.30.565.10">
    <property type="entry name" value="Histidine kinase-like ATPase, C-terminal domain"/>
    <property type="match status" value="1"/>
</dbReference>
<dbReference type="InterPro" id="IPR050351">
    <property type="entry name" value="BphY/WalK/GraS-like"/>
</dbReference>
<evidence type="ECO:0000256" key="6">
    <source>
        <dbReference type="ARBA" id="ARBA00022777"/>
    </source>
</evidence>
<evidence type="ECO:0000313" key="14">
    <source>
        <dbReference type="Proteomes" id="UP000001822"/>
    </source>
</evidence>
<evidence type="ECO:0000259" key="12">
    <source>
        <dbReference type="PROSITE" id="PS50109"/>
    </source>
</evidence>
<dbReference type="GO" id="GO:0030295">
    <property type="term" value="F:protein kinase activator activity"/>
    <property type="evidence" value="ECO:0007669"/>
    <property type="project" value="TreeGrafter"/>
</dbReference>
<feature type="transmembrane region" description="Helical" evidence="10">
    <location>
        <begin position="338"/>
        <end position="360"/>
    </location>
</feature>
<evidence type="ECO:0000256" key="5">
    <source>
        <dbReference type="ARBA" id="ARBA00022741"/>
    </source>
</evidence>
<evidence type="ECO:0000256" key="1">
    <source>
        <dbReference type="ARBA" id="ARBA00000085"/>
    </source>
</evidence>
<evidence type="ECO:0000256" key="3">
    <source>
        <dbReference type="ARBA" id="ARBA00022553"/>
    </source>
</evidence>
<dbReference type="SUPFAM" id="SSF47384">
    <property type="entry name" value="Homodimeric domain of signal transducing histidine kinase"/>
    <property type="match status" value="1"/>
</dbReference>
<keyword evidence="14" id="KW-1185">Reference proteome</keyword>
<proteinExistence type="predicted"/>
<dbReference type="SMART" id="SM00388">
    <property type="entry name" value="HisKA"/>
    <property type="match status" value="1"/>
</dbReference>
<feature type="transmembrane region" description="Helical" evidence="10">
    <location>
        <begin position="250"/>
        <end position="272"/>
    </location>
</feature>
<dbReference type="EMBL" id="CP000383">
    <property type="protein sequence ID" value="ABG60702.1"/>
    <property type="molecule type" value="Genomic_DNA"/>
</dbReference>
<dbReference type="GO" id="GO:0007234">
    <property type="term" value="P:osmosensory signaling via phosphorelay pathway"/>
    <property type="evidence" value="ECO:0007669"/>
    <property type="project" value="TreeGrafter"/>
</dbReference>
<dbReference type="InterPro" id="IPR004358">
    <property type="entry name" value="Sig_transdc_His_kin-like_C"/>
</dbReference>
<dbReference type="InterPro" id="IPR003661">
    <property type="entry name" value="HisK_dim/P_dom"/>
</dbReference>
<organism evidence="13 14">
    <name type="scientific">Cytophaga hutchinsonii (strain ATCC 33406 / DSM 1761 / CIP 103989 / NBRC 15051 / NCIMB 9469 / D465)</name>
    <dbReference type="NCBI Taxonomy" id="269798"/>
    <lineage>
        <taxon>Bacteria</taxon>
        <taxon>Pseudomonadati</taxon>
        <taxon>Bacteroidota</taxon>
        <taxon>Cytophagia</taxon>
        <taxon>Cytophagales</taxon>
        <taxon>Cytophagaceae</taxon>
        <taxon>Cytophaga</taxon>
    </lineage>
</organism>
<dbReference type="GO" id="GO:0000155">
    <property type="term" value="F:phosphorelay sensor kinase activity"/>
    <property type="evidence" value="ECO:0007669"/>
    <property type="project" value="InterPro"/>
</dbReference>
<keyword evidence="10" id="KW-0472">Membrane</keyword>
<evidence type="ECO:0000256" key="2">
    <source>
        <dbReference type="ARBA" id="ARBA00012438"/>
    </source>
</evidence>
<feature type="transmembrane region" description="Helical" evidence="10">
    <location>
        <begin position="366"/>
        <end position="384"/>
    </location>
</feature>
<dbReference type="GO" id="GO:0005524">
    <property type="term" value="F:ATP binding"/>
    <property type="evidence" value="ECO:0007669"/>
    <property type="project" value="UniProtKB-KW"/>
</dbReference>
<dbReference type="InterPro" id="IPR011623">
    <property type="entry name" value="7TMR_DISM_rcpt_extracell_dom1"/>
</dbReference>
<comment type="catalytic activity">
    <reaction evidence="1">
        <text>ATP + protein L-histidine = ADP + protein N-phospho-L-histidine.</text>
        <dbReference type="EC" id="2.7.13.3"/>
    </reaction>
</comment>
<dbReference type="InterPro" id="IPR011622">
    <property type="entry name" value="7TMR_DISM_rcpt_extracell_dom2"/>
</dbReference>
<dbReference type="Pfam" id="PF02518">
    <property type="entry name" value="HATPase_c"/>
    <property type="match status" value="1"/>
</dbReference>
<dbReference type="Pfam" id="PF07696">
    <property type="entry name" value="7TMR-DISMED2"/>
    <property type="match status" value="1"/>
</dbReference>
<keyword evidence="4 13" id="KW-0808">Transferase</keyword>
<dbReference type="SMART" id="SM00387">
    <property type="entry name" value="HATPase_c"/>
    <property type="match status" value="1"/>
</dbReference>
<dbReference type="InterPro" id="IPR005467">
    <property type="entry name" value="His_kinase_dom"/>
</dbReference>
<evidence type="ECO:0000256" key="4">
    <source>
        <dbReference type="ARBA" id="ARBA00022679"/>
    </source>
</evidence>
<dbReference type="CDD" id="cd00082">
    <property type="entry name" value="HisKA"/>
    <property type="match status" value="1"/>
</dbReference>
<keyword evidence="7" id="KW-0067">ATP-binding</keyword>
<evidence type="ECO:0000256" key="10">
    <source>
        <dbReference type="SAM" id="Phobius"/>
    </source>
</evidence>
<reference evidence="13 14" key="1">
    <citation type="journal article" date="2007" name="Appl. Environ. Microbiol.">
        <title>Genome sequence of the cellulolytic gliding bacterium Cytophaga hutchinsonii.</title>
        <authorList>
            <person name="Xie G."/>
            <person name="Bruce D.C."/>
            <person name="Challacombe J.F."/>
            <person name="Chertkov O."/>
            <person name="Detter J.C."/>
            <person name="Gilna P."/>
            <person name="Han C.S."/>
            <person name="Lucas S."/>
            <person name="Misra M."/>
            <person name="Myers G.L."/>
            <person name="Richardson P."/>
            <person name="Tapia R."/>
            <person name="Thayer N."/>
            <person name="Thompson L.S."/>
            <person name="Brettin T.S."/>
            <person name="Henrissat B."/>
            <person name="Wilson D.B."/>
            <person name="McBride M.J."/>
        </authorList>
    </citation>
    <scope>NUCLEOTIDE SEQUENCE [LARGE SCALE GENOMIC DNA]</scope>
    <source>
        <strain evidence="14">ATCC 33406 / DSM 1761 / CIP 103989 / NBRC 15051 / NCIMB 9469 / D465</strain>
    </source>
</reference>
<feature type="domain" description="Histidine kinase" evidence="12">
    <location>
        <begin position="443"/>
        <end position="651"/>
    </location>
</feature>
<accession>A0A6N4SVV4</accession>
<sequence length="651" mass="75455">MKKGVIFILLGLYCAIVHAQTRPLILNDTAEKFEWRKGNYAIYRDTVRNLPLSRILELQREGIFKKTTSDAPRLQSSRQDMWAKVIVYNGSLNQTEWLIELYDFHIDEYDIYILQKDSLYAHFTGGDLQPFHKRKIEHKNFIHEIVFEPHQLYTLFIRIHSRQSVAVNGVVRTFPSFLEYSNREYLFLAIFYGVILLMAVYCVCIYVFTKEKTYIYFAANVLSVALYSLTNDGLGFQYIWPNHINFNAEAQSLAIALFSTTALMYTTAFLNVKIESTKYCLVIRVTAAVRFLLFLIGLLFYRPLLYFYQLDLLILIFIFYTSIVFYKKDFKAARFFILAYTALFIGFSLNLSIVLGVGFIHPVTVYGLNIGIVIQLFLFSFALADRIRLANKDNRNTQLQIIHQLKENEILKDKLTKELEDKVKERTQELEFKNQQLDAFVYKASHDIKGPLKSIIGLAKLGLLDVQDPNAREYFKHIETSSTRLDNLLQDLLQVAKIKNTVIESTVIDFKKIIDTIKDGFSNIESFGEFYIDVQIKQDRDFYSDEKMVYSIFQNLIENAFTYRDIKKQKSSLYIRIEVDKQKSVIEFTDNGIGINKDLKDKVFDMFFRASEISGGTGLGLYLVKMAVNKIGGRIQVNTEVSKGTTFTVVI</sequence>
<dbReference type="Proteomes" id="UP000001822">
    <property type="component" value="Chromosome"/>
</dbReference>
<dbReference type="EC" id="2.7.13.3" evidence="2"/>
<dbReference type="Pfam" id="PF07695">
    <property type="entry name" value="7TMR-DISM_7TM"/>
    <property type="match status" value="1"/>
</dbReference>
<keyword evidence="3" id="KW-0597">Phosphoprotein</keyword>
<keyword evidence="5" id="KW-0547">Nucleotide-binding</keyword>
<feature type="chain" id="PRO_5026778454" description="histidine kinase" evidence="11">
    <location>
        <begin position="20"/>
        <end position="651"/>
    </location>
</feature>
<name>A0A6N4SVV4_CYTH3</name>
<dbReference type="OrthoDB" id="973142at2"/>
<dbReference type="InterPro" id="IPR036097">
    <property type="entry name" value="HisK_dim/P_sf"/>
</dbReference>
<feature type="transmembrane region" description="Helical" evidence="10">
    <location>
        <begin position="279"/>
        <end position="300"/>
    </location>
</feature>
<dbReference type="InterPro" id="IPR003594">
    <property type="entry name" value="HATPase_dom"/>
</dbReference>
<dbReference type="Gene3D" id="2.60.40.2380">
    <property type="match status" value="1"/>
</dbReference>
<evidence type="ECO:0000256" key="7">
    <source>
        <dbReference type="ARBA" id="ARBA00022840"/>
    </source>
</evidence>
<dbReference type="Pfam" id="PF00512">
    <property type="entry name" value="HisKA"/>
    <property type="match status" value="1"/>
</dbReference>
<dbReference type="GO" id="GO:0000156">
    <property type="term" value="F:phosphorelay response regulator activity"/>
    <property type="evidence" value="ECO:0007669"/>
    <property type="project" value="TreeGrafter"/>
</dbReference>
<dbReference type="RefSeq" id="WP_011586809.1">
    <property type="nucleotide sequence ID" value="NC_008255.1"/>
</dbReference>